<evidence type="ECO:0000256" key="1">
    <source>
        <dbReference type="SAM" id="MobiDB-lite"/>
    </source>
</evidence>
<reference evidence="2" key="1">
    <citation type="journal article" date="2021" name="Nat. Commun.">
        <title>Genetic determinants of endophytism in the Arabidopsis root mycobiome.</title>
        <authorList>
            <person name="Mesny F."/>
            <person name="Miyauchi S."/>
            <person name="Thiergart T."/>
            <person name="Pickel B."/>
            <person name="Atanasova L."/>
            <person name="Karlsson M."/>
            <person name="Huettel B."/>
            <person name="Barry K.W."/>
            <person name="Haridas S."/>
            <person name="Chen C."/>
            <person name="Bauer D."/>
            <person name="Andreopoulos W."/>
            <person name="Pangilinan J."/>
            <person name="LaButti K."/>
            <person name="Riley R."/>
            <person name="Lipzen A."/>
            <person name="Clum A."/>
            <person name="Drula E."/>
            <person name="Henrissat B."/>
            <person name="Kohler A."/>
            <person name="Grigoriev I.V."/>
            <person name="Martin F.M."/>
            <person name="Hacquard S."/>
        </authorList>
    </citation>
    <scope>NUCLEOTIDE SEQUENCE</scope>
    <source>
        <strain evidence="2">MPI-SDFR-AT-0120</strain>
    </source>
</reference>
<dbReference type="EMBL" id="JAGMVJ010000021">
    <property type="protein sequence ID" value="KAH7074220.1"/>
    <property type="molecule type" value="Genomic_DNA"/>
</dbReference>
<proteinExistence type="predicted"/>
<accession>A0A8K0VU82</accession>
<evidence type="ECO:0000313" key="2">
    <source>
        <dbReference type="EMBL" id="KAH7074220.1"/>
    </source>
</evidence>
<evidence type="ECO:0000313" key="3">
    <source>
        <dbReference type="Proteomes" id="UP000813461"/>
    </source>
</evidence>
<name>A0A8K0VU82_9PLEO</name>
<gene>
    <name evidence="2" type="ORF">FB567DRAFT_553697</name>
</gene>
<protein>
    <submittedName>
        <fullName evidence="2">Uncharacterized protein</fullName>
    </submittedName>
</protein>
<comment type="caution">
    <text evidence="2">The sequence shown here is derived from an EMBL/GenBank/DDBJ whole genome shotgun (WGS) entry which is preliminary data.</text>
</comment>
<dbReference type="Proteomes" id="UP000813461">
    <property type="component" value="Unassembled WGS sequence"/>
</dbReference>
<sequence length="525" mass="60263">MPRRGEKPDRLEERLYDAKHGRGSLARRLTLLLQPVDESNPRSRYDNRYEFQSAPYQQDPVAKCIRAGIRKLNGDPERYVIMSNVNIRIAAFTSKAPIWPPNAEDSNRIKLYTFFQDEHEFLATVTICVQPRQGPLTLDKIHVREARRWTPIEQWLVKLADPAILKKRSTSSITYFVNRRSGRVFRLMDLPVELRLAIFELVISPSGEVYPINMVFRRPWSPGTIISKQEREKNTLSLGFGYNSKDTDRFKAGFIVPNSRSQPQEVSAGSQAPSLALLCVSKQIKQECLRAGWEGLKRCFVNCEIFAAVADSKLEPIKITRQLSSRFDRDLPLGAAFPRPDPEDGYLGHPWGTIHEETSCQTVLTDWIMTFAFDHIKHIRDVDLVGFVKKPQKEMWLRRLARQRAEEDYDFDYAAAINAILTAPSVQLPPTCVCRKRCINLDRDRNNTSPDGYGRYNSRWSRDYFSKHTRFDFEDGRDNDARILKPHVSDREIQPGQGFAELTVDQTPSRLKKTQDLGSKTAGGT</sequence>
<feature type="region of interest" description="Disordered" evidence="1">
    <location>
        <begin position="504"/>
        <end position="525"/>
    </location>
</feature>
<dbReference type="AlphaFoldDB" id="A0A8K0VU82"/>
<dbReference type="OrthoDB" id="5335493at2759"/>
<keyword evidence="3" id="KW-1185">Reference proteome</keyword>
<organism evidence="2 3">
    <name type="scientific">Paraphoma chrysanthemicola</name>
    <dbReference type="NCBI Taxonomy" id="798071"/>
    <lineage>
        <taxon>Eukaryota</taxon>
        <taxon>Fungi</taxon>
        <taxon>Dikarya</taxon>
        <taxon>Ascomycota</taxon>
        <taxon>Pezizomycotina</taxon>
        <taxon>Dothideomycetes</taxon>
        <taxon>Pleosporomycetidae</taxon>
        <taxon>Pleosporales</taxon>
        <taxon>Pleosporineae</taxon>
        <taxon>Phaeosphaeriaceae</taxon>
        <taxon>Paraphoma</taxon>
    </lineage>
</organism>